<organism evidence="1 2">
    <name type="scientific">Sinanodonta woodiana</name>
    <name type="common">Chinese pond mussel</name>
    <name type="synonym">Anodonta woodiana</name>
    <dbReference type="NCBI Taxonomy" id="1069815"/>
    <lineage>
        <taxon>Eukaryota</taxon>
        <taxon>Metazoa</taxon>
        <taxon>Spiralia</taxon>
        <taxon>Lophotrochozoa</taxon>
        <taxon>Mollusca</taxon>
        <taxon>Bivalvia</taxon>
        <taxon>Autobranchia</taxon>
        <taxon>Heteroconchia</taxon>
        <taxon>Palaeoheterodonta</taxon>
        <taxon>Unionida</taxon>
        <taxon>Unionoidea</taxon>
        <taxon>Unionidae</taxon>
        <taxon>Unioninae</taxon>
        <taxon>Sinanodonta</taxon>
    </lineage>
</organism>
<accession>A0ABD3UU37</accession>
<evidence type="ECO:0000313" key="1">
    <source>
        <dbReference type="EMBL" id="KAL3851785.1"/>
    </source>
</evidence>
<protein>
    <recommendedName>
        <fullName evidence="3">Transposase</fullName>
    </recommendedName>
</protein>
<dbReference type="EMBL" id="JBJQND010000015">
    <property type="protein sequence ID" value="KAL3851785.1"/>
    <property type="molecule type" value="Genomic_DNA"/>
</dbReference>
<dbReference type="AlphaFoldDB" id="A0ABD3UU37"/>
<reference evidence="1 2" key="1">
    <citation type="submission" date="2024-11" db="EMBL/GenBank/DDBJ databases">
        <title>Chromosome-level genome assembly of the freshwater bivalve Anodonta woodiana.</title>
        <authorList>
            <person name="Chen X."/>
        </authorList>
    </citation>
    <scope>NUCLEOTIDE SEQUENCE [LARGE SCALE GENOMIC DNA]</scope>
    <source>
        <strain evidence="1">MN2024</strain>
        <tissue evidence="1">Gills</tissue>
    </source>
</reference>
<name>A0ABD3UU37_SINWO</name>
<evidence type="ECO:0000313" key="2">
    <source>
        <dbReference type="Proteomes" id="UP001634394"/>
    </source>
</evidence>
<evidence type="ECO:0008006" key="3">
    <source>
        <dbReference type="Google" id="ProtNLM"/>
    </source>
</evidence>
<gene>
    <name evidence="1" type="ORF">ACJMK2_015494</name>
</gene>
<sequence length="124" mass="14717">MDGSSKNRAFLKMHFLHQIPIETNMVAKYYRNPMREIVFMMNACHLLKKIRNSILSSGFEDFHKRLLTVDGFLIIWNMWIDAYKWDHSTNPFPVHQKLSDEHMFPNDAQKIGNKLAFETLNRTC</sequence>
<keyword evidence="2" id="KW-1185">Reference proteome</keyword>
<dbReference type="Proteomes" id="UP001634394">
    <property type="component" value="Unassembled WGS sequence"/>
</dbReference>
<proteinExistence type="predicted"/>
<comment type="caution">
    <text evidence="1">The sequence shown here is derived from an EMBL/GenBank/DDBJ whole genome shotgun (WGS) entry which is preliminary data.</text>
</comment>